<evidence type="ECO:0000313" key="3">
    <source>
        <dbReference type="WBParaSite" id="PSAMB.scaffold8478size6188.g31444.t1"/>
    </source>
</evidence>
<keyword evidence="2" id="KW-1185">Reference proteome</keyword>
<dbReference type="WBParaSite" id="PSAMB.scaffold8478size6188.g31444.t1">
    <property type="protein sequence ID" value="PSAMB.scaffold8478size6188.g31444.t1"/>
    <property type="gene ID" value="PSAMB.scaffold8478size6188.g31444"/>
</dbReference>
<protein>
    <submittedName>
        <fullName evidence="3">Uncharacterized protein</fullName>
    </submittedName>
</protein>
<feature type="compositionally biased region" description="Basic and acidic residues" evidence="1">
    <location>
        <begin position="62"/>
        <end position="73"/>
    </location>
</feature>
<name>A0A914XI80_9BILA</name>
<evidence type="ECO:0000256" key="1">
    <source>
        <dbReference type="SAM" id="MobiDB-lite"/>
    </source>
</evidence>
<feature type="compositionally biased region" description="Low complexity" evidence="1">
    <location>
        <begin position="30"/>
        <end position="45"/>
    </location>
</feature>
<proteinExistence type="predicted"/>
<reference evidence="3" key="1">
    <citation type="submission" date="2022-11" db="UniProtKB">
        <authorList>
            <consortium name="WormBaseParasite"/>
        </authorList>
    </citation>
    <scope>IDENTIFICATION</scope>
</reference>
<feature type="compositionally biased region" description="Polar residues" evidence="1">
    <location>
        <begin position="267"/>
        <end position="279"/>
    </location>
</feature>
<dbReference type="Proteomes" id="UP000887566">
    <property type="component" value="Unplaced"/>
</dbReference>
<dbReference type="AlphaFoldDB" id="A0A914XI80"/>
<evidence type="ECO:0000313" key="2">
    <source>
        <dbReference type="Proteomes" id="UP000887566"/>
    </source>
</evidence>
<sequence length="285" mass="32029">MVVPQVNNGESIGGVPIAPHIPIRQRLSISTSRRNSSVDVDSTSSVFGRTGRRMSLLQTLREQNRQRSRRQSDESDQEPASENNRRSTMTSSPQRQHEQKSRKISAPHLTNPKVVLSTRKSETSPRTRPDRLPVSRYLSADMKRIDQEIRIEHDTRPNWSCGNLIRPKNHAAKSELSDSMTDSSVTKDQLKAAASLAKMKSASLPNLCDPPGSFTDHSLSFSSPTSHKSSINQISSLSPALSPRFISSPPETEETYKLYDLKKTLQRLHQQDPNNNRHPQLSFED</sequence>
<feature type="region of interest" description="Disordered" evidence="1">
    <location>
        <begin position="264"/>
        <end position="285"/>
    </location>
</feature>
<accession>A0A914XI80</accession>
<feature type="compositionally biased region" description="Basic and acidic residues" evidence="1">
    <location>
        <begin position="119"/>
        <end position="133"/>
    </location>
</feature>
<organism evidence="2 3">
    <name type="scientific">Plectus sambesii</name>
    <dbReference type="NCBI Taxonomy" id="2011161"/>
    <lineage>
        <taxon>Eukaryota</taxon>
        <taxon>Metazoa</taxon>
        <taxon>Ecdysozoa</taxon>
        <taxon>Nematoda</taxon>
        <taxon>Chromadorea</taxon>
        <taxon>Plectida</taxon>
        <taxon>Plectina</taxon>
        <taxon>Plectoidea</taxon>
        <taxon>Plectidae</taxon>
        <taxon>Plectus</taxon>
    </lineage>
</organism>
<feature type="compositionally biased region" description="Polar residues" evidence="1">
    <location>
        <begin position="219"/>
        <end position="239"/>
    </location>
</feature>
<feature type="region of interest" description="Disordered" evidence="1">
    <location>
        <begin position="219"/>
        <end position="249"/>
    </location>
</feature>
<feature type="region of interest" description="Disordered" evidence="1">
    <location>
        <begin position="30"/>
        <end position="135"/>
    </location>
</feature>
<feature type="compositionally biased region" description="Polar residues" evidence="1">
    <location>
        <begin position="80"/>
        <end position="94"/>
    </location>
</feature>